<dbReference type="PRINTS" id="PR00032">
    <property type="entry name" value="HTHARAC"/>
</dbReference>
<dbReference type="PANTHER" id="PTHR43280">
    <property type="entry name" value="ARAC-FAMILY TRANSCRIPTIONAL REGULATOR"/>
    <property type="match status" value="1"/>
</dbReference>
<feature type="compositionally biased region" description="Basic and acidic residues" evidence="4">
    <location>
        <begin position="116"/>
        <end position="138"/>
    </location>
</feature>
<protein>
    <submittedName>
        <fullName evidence="6">AraC-like DNA-binding protein</fullName>
    </submittedName>
</protein>
<evidence type="ECO:0000313" key="7">
    <source>
        <dbReference type="Proteomes" id="UP000256977"/>
    </source>
</evidence>
<evidence type="ECO:0000256" key="3">
    <source>
        <dbReference type="ARBA" id="ARBA00023163"/>
    </source>
</evidence>
<evidence type="ECO:0000313" key="6">
    <source>
        <dbReference type="EMBL" id="RED64388.1"/>
    </source>
</evidence>
<evidence type="ECO:0000256" key="2">
    <source>
        <dbReference type="ARBA" id="ARBA00023125"/>
    </source>
</evidence>
<dbReference type="PROSITE" id="PS01124">
    <property type="entry name" value="HTH_ARAC_FAMILY_2"/>
    <property type="match status" value="1"/>
</dbReference>
<dbReference type="OrthoDB" id="9816335at2"/>
<organism evidence="6 7">
    <name type="scientific">Cohnella phaseoli</name>
    <dbReference type="NCBI Taxonomy" id="456490"/>
    <lineage>
        <taxon>Bacteria</taxon>
        <taxon>Bacillati</taxon>
        <taxon>Bacillota</taxon>
        <taxon>Bacilli</taxon>
        <taxon>Bacillales</taxon>
        <taxon>Paenibacillaceae</taxon>
        <taxon>Cohnella</taxon>
    </lineage>
</organism>
<evidence type="ECO:0000259" key="5">
    <source>
        <dbReference type="PROSITE" id="PS01124"/>
    </source>
</evidence>
<feature type="region of interest" description="Disordered" evidence="4">
    <location>
        <begin position="115"/>
        <end position="155"/>
    </location>
</feature>
<dbReference type="Pfam" id="PF12833">
    <property type="entry name" value="HTH_18"/>
    <property type="match status" value="1"/>
</dbReference>
<dbReference type="SUPFAM" id="SSF46689">
    <property type="entry name" value="Homeodomain-like"/>
    <property type="match status" value="2"/>
</dbReference>
<dbReference type="InterPro" id="IPR020449">
    <property type="entry name" value="Tscrpt_reg_AraC-type_HTH"/>
</dbReference>
<dbReference type="GO" id="GO:0003700">
    <property type="term" value="F:DNA-binding transcription factor activity"/>
    <property type="evidence" value="ECO:0007669"/>
    <property type="project" value="InterPro"/>
</dbReference>
<dbReference type="PANTHER" id="PTHR43280:SF2">
    <property type="entry name" value="HTH-TYPE TRANSCRIPTIONAL REGULATOR EXSA"/>
    <property type="match status" value="1"/>
</dbReference>
<dbReference type="InterPro" id="IPR003313">
    <property type="entry name" value="AraC-bd"/>
</dbReference>
<dbReference type="InterPro" id="IPR014710">
    <property type="entry name" value="RmlC-like_jellyroll"/>
</dbReference>
<sequence>MDIQRWKLELPAVFSKLCREIRINDTVVDWIDIIFEQVGSASKCPPHSHTWFEFNYVLSGRMQTRFRDRLVTINEGDFFLIPPGLVHSHTYTKGNPHEGICFRWRIRQAEDSVAGNRREEDCADSLRDDGDSGGHESDYVGGLGQDDSGSGKSELNESGLYAELERLRRWKPGGYMDRYGIREILLHFFEEALAGRSSLSLQLILLRLLEEIAAIARSERHEQEEPEGPKDQLIKKIEVYLEDFRGKQFNVAELAASLHMSYGHLCRVYKQRTGITLIERMNRLRLEKAAALLREPSPPLIKEIAEIAGFPDLYYFSKAFKKRFGVSPSSYRKQSDGPS</sequence>
<proteinExistence type="predicted"/>
<keyword evidence="2 6" id="KW-0238">DNA-binding</keyword>
<reference evidence="6 7" key="1">
    <citation type="submission" date="2018-07" db="EMBL/GenBank/DDBJ databases">
        <title>Genomic Encyclopedia of Type Strains, Phase III (KMG-III): the genomes of soil and plant-associated and newly described type strains.</title>
        <authorList>
            <person name="Whitman W."/>
        </authorList>
    </citation>
    <scope>NUCLEOTIDE SEQUENCE [LARGE SCALE GENOMIC DNA]</scope>
    <source>
        <strain evidence="6 7">CECT 7287</strain>
    </source>
</reference>
<keyword evidence="3" id="KW-0804">Transcription</keyword>
<dbReference type="RefSeq" id="WP_116063373.1">
    <property type="nucleotide sequence ID" value="NZ_QRDZ01000023.1"/>
</dbReference>
<dbReference type="SMART" id="SM00342">
    <property type="entry name" value="HTH_ARAC"/>
    <property type="match status" value="1"/>
</dbReference>
<evidence type="ECO:0000256" key="1">
    <source>
        <dbReference type="ARBA" id="ARBA00023015"/>
    </source>
</evidence>
<comment type="caution">
    <text evidence="6">The sequence shown here is derived from an EMBL/GenBank/DDBJ whole genome shotgun (WGS) entry which is preliminary data.</text>
</comment>
<dbReference type="InterPro" id="IPR009057">
    <property type="entry name" value="Homeodomain-like_sf"/>
</dbReference>
<keyword evidence="7" id="KW-1185">Reference proteome</keyword>
<dbReference type="GO" id="GO:0043565">
    <property type="term" value="F:sequence-specific DNA binding"/>
    <property type="evidence" value="ECO:0007669"/>
    <property type="project" value="InterPro"/>
</dbReference>
<dbReference type="Pfam" id="PF02311">
    <property type="entry name" value="AraC_binding"/>
    <property type="match status" value="1"/>
</dbReference>
<keyword evidence="1" id="KW-0805">Transcription regulation</keyword>
<dbReference type="AlphaFoldDB" id="A0A3D9IRT7"/>
<evidence type="ECO:0000256" key="4">
    <source>
        <dbReference type="SAM" id="MobiDB-lite"/>
    </source>
</evidence>
<dbReference type="PROSITE" id="PS00041">
    <property type="entry name" value="HTH_ARAC_FAMILY_1"/>
    <property type="match status" value="1"/>
</dbReference>
<dbReference type="SUPFAM" id="SSF51182">
    <property type="entry name" value="RmlC-like cupins"/>
    <property type="match status" value="1"/>
</dbReference>
<accession>A0A3D9IRT7</accession>
<dbReference type="InterPro" id="IPR011051">
    <property type="entry name" value="RmlC_Cupin_sf"/>
</dbReference>
<dbReference type="InterPro" id="IPR018062">
    <property type="entry name" value="HTH_AraC-typ_CS"/>
</dbReference>
<dbReference type="EMBL" id="QRDZ01000023">
    <property type="protein sequence ID" value="RED64388.1"/>
    <property type="molecule type" value="Genomic_DNA"/>
</dbReference>
<gene>
    <name evidence="6" type="ORF">DFP98_12360</name>
</gene>
<dbReference type="Gene3D" id="2.60.120.10">
    <property type="entry name" value="Jelly Rolls"/>
    <property type="match status" value="1"/>
</dbReference>
<name>A0A3D9IRT7_9BACL</name>
<dbReference type="Gene3D" id="1.10.10.60">
    <property type="entry name" value="Homeodomain-like"/>
    <property type="match status" value="2"/>
</dbReference>
<dbReference type="Proteomes" id="UP000256977">
    <property type="component" value="Unassembled WGS sequence"/>
</dbReference>
<dbReference type="InterPro" id="IPR018060">
    <property type="entry name" value="HTH_AraC"/>
</dbReference>
<feature type="domain" description="HTH araC/xylS-type" evidence="5">
    <location>
        <begin position="235"/>
        <end position="334"/>
    </location>
</feature>